<dbReference type="Proteomes" id="UP000612349">
    <property type="component" value="Unassembled WGS sequence"/>
</dbReference>
<gene>
    <name evidence="1" type="ORF">GCM10010990_22360</name>
</gene>
<proteinExistence type="predicted"/>
<evidence type="ECO:0000313" key="2">
    <source>
        <dbReference type="Proteomes" id="UP000612349"/>
    </source>
</evidence>
<reference evidence="1" key="1">
    <citation type="journal article" date="2014" name="Int. J. Syst. Evol. Microbiol.">
        <title>Complete genome sequence of Corynebacterium casei LMG S-19264T (=DSM 44701T), isolated from a smear-ripened cheese.</title>
        <authorList>
            <consortium name="US DOE Joint Genome Institute (JGI-PGF)"/>
            <person name="Walter F."/>
            <person name="Albersmeier A."/>
            <person name="Kalinowski J."/>
            <person name="Ruckert C."/>
        </authorList>
    </citation>
    <scope>NUCLEOTIDE SEQUENCE</scope>
    <source>
        <strain evidence="1">CGMCC 1.15360</strain>
    </source>
</reference>
<dbReference type="EMBL" id="BMIP01000004">
    <property type="protein sequence ID" value="GGD72363.1"/>
    <property type="molecule type" value="Genomic_DNA"/>
</dbReference>
<comment type="caution">
    <text evidence="1">The sequence shown here is derived from an EMBL/GenBank/DDBJ whole genome shotgun (WGS) entry which is preliminary data.</text>
</comment>
<name>A0A916Z370_9SPHN</name>
<keyword evidence="2" id="KW-1185">Reference proteome</keyword>
<sequence>MGKGDRVSVCIRASPCNRDGQLLRTRLSPQSAPREGPDVVNGCLSDNAGAKDTAQLIERAGRRSALVKGDIA</sequence>
<protein>
    <submittedName>
        <fullName evidence="1">Uncharacterized protein</fullName>
    </submittedName>
</protein>
<reference evidence="1" key="2">
    <citation type="submission" date="2020-09" db="EMBL/GenBank/DDBJ databases">
        <authorList>
            <person name="Sun Q."/>
            <person name="Zhou Y."/>
        </authorList>
    </citation>
    <scope>NUCLEOTIDE SEQUENCE</scope>
    <source>
        <strain evidence="1">CGMCC 1.15360</strain>
    </source>
</reference>
<accession>A0A916Z370</accession>
<dbReference type="AlphaFoldDB" id="A0A916Z370"/>
<organism evidence="1 2">
    <name type="scientific">Croceicoccus mobilis</name>
    <dbReference type="NCBI Taxonomy" id="1703339"/>
    <lineage>
        <taxon>Bacteria</taxon>
        <taxon>Pseudomonadati</taxon>
        <taxon>Pseudomonadota</taxon>
        <taxon>Alphaproteobacteria</taxon>
        <taxon>Sphingomonadales</taxon>
        <taxon>Erythrobacteraceae</taxon>
        <taxon>Croceicoccus</taxon>
    </lineage>
</organism>
<evidence type="ECO:0000313" key="1">
    <source>
        <dbReference type="EMBL" id="GGD72363.1"/>
    </source>
</evidence>